<reference evidence="2" key="1">
    <citation type="journal article" date="2015" name="Nature">
        <title>Complex archaea that bridge the gap between prokaryotes and eukaryotes.</title>
        <authorList>
            <person name="Spang A."/>
            <person name="Saw J.H."/>
            <person name="Jorgensen S.L."/>
            <person name="Zaremba-Niedzwiedzka K."/>
            <person name="Martijn J."/>
            <person name="Lind A.E."/>
            <person name="van Eijk R."/>
            <person name="Schleper C."/>
            <person name="Guy L."/>
            <person name="Ettema T.J."/>
        </authorList>
    </citation>
    <scope>NUCLEOTIDE SEQUENCE</scope>
</reference>
<evidence type="ECO:0000313" key="2">
    <source>
        <dbReference type="EMBL" id="KKN27193.1"/>
    </source>
</evidence>
<evidence type="ECO:0000256" key="1">
    <source>
        <dbReference type="SAM" id="MobiDB-lite"/>
    </source>
</evidence>
<name>A0A0F9SCS1_9ZZZZ</name>
<feature type="region of interest" description="Disordered" evidence="1">
    <location>
        <begin position="63"/>
        <end position="82"/>
    </location>
</feature>
<accession>A0A0F9SCS1</accession>
<proteinExistence type="predicted"/>
<sequence>MIEVNDVIEQAGDKNMYVVTEIIGDKLFCLQVEEEGKTMDKMAVLDVRTATEVTAPVILEVDPLEEDDERPIDEVPDEEDEA</sequence>
<organism evidence="2">
    <name type="scientific">marine sediment metagenome</name>
    <dbReference type="NCBI Taxonomy" id="412755"/>
    <lineage>
        <taxon>unclassified sequences</taxon>
        <taxon>metagenomes</taxon>
        <taxon>ecological metagenomes</taxon>
    </lineage>
</organism>
<dbReference type="AlphaFoldDB" id="A0A0F9SCS1"/>
<gene>
    <name evidence="2" type="ORF">LCGC14_0867130</name>
</gene>
<protein>
    <submittedName>
        <fullName evidence="2">Uncharacterized protein</fullName>
    </submittedName>
</protein>
<dbReference type="EMBL" id="LAZR01002659">
    <property type="protein sequence ID" value="KKN27193.1"/>
    <property type="molecule type" value="Genomic_DNA"/>
</dbReference>
<comment type="caution">
    <text evidence="2">The sequence shown here is derived from an EMBL/GenBank/DDBJ whole genome shotgun (WGS) entry which is preliminary data.</text>
</comment>